<dbReference type="EMBL" id="CAJSLV010000114">
    <property type="protein sequence ID" value="CAG6398897.1"/>
    <property type="molecule type" value="Genomic_DNA"/>
</dbReference>
<gene>
    <name evidence="2" type="ORF">SCOCK_80052</name>
</gene>
<dbReference type="InterPro" id="IPR025847">
    <property type="entry name" value="MEDS_domain"/>
</dbReference>
<dbReference type="PROSITE" id="PS50801">
    <property type="entry name" value="STAS"/>
    <property type="match status" value="1"/>
</dbReference>
<protein>
    <submittedName>
        <fullName evidence="2">STAS domain-containing protein</fullName>
    </submittedName>
</protein>
<dbReference type="SUPFAM" id="SSF52091">
    <property type="entry name" value="SpoIIaa-like"/>
    <property type="match status" value="1"/>
</dbReference>
<dbReference type="AlphaFoldDB" id="A0A9W4E0V0"/>
<feature type="domain" description="STAS" evidence="1">
    <location>
        <begin position="185"/>
        <end position="271"/>
    </location>
</feature>
<evidence type="ECO:0000259" key="1">
    <source>
        <dbReference type="PROSITE" id="PS50801"/>
    </source>
</evidence>
<dbReference type="InterPro" id="IPR058548">
    <property type="entry name" value="MlaB-like_STAS"/>
</dbReference>
<accession>A0A9W4E0V0</accession>
<dbReference type="Proteomes" id="UP001152519">
    <property type="component" value="Unassembled WGS sequence"/>
</dbReference>
<name>A0A9W4E0V0_9ACTN</name>
<dbReference type="Pfam" id="PF13466">
    <property type="entry name" value="STAS_2"/>
    <property type="match status" value="1"/>
</dbReference>
<dbReference type="InterPro" id="IPR036513">
    <property type="entry name" value="STAS_dom_sf"/>
</dbReference>
<sequence length="271" mass="28856">MRIARSVASLGPVDIGDHVCWVMPRPGDFRNAALGYLSDGTHLGDKIMVVGSSTPAWLESPAPDGLLVDPVVVHGGVGWDADELVSLVRQEAERADRQGFRALRVLAEMDRIWPADITAEQVADQELRLDALTGGTAAMVVCAYASPGLAPKVLEQAASVHPHFAGHPAQQPSFHIFSEAADCWRVSGVVDADGAGAFRAAVTGLLRTLATLRLRCDGLQLMDAVGMQTLADAAAAMPGRRIVLERANPTVRRCWELLGYDDPAVPAELVP</sequence>
<evidence type="ECO:0000313" key="2">
    <source>
        <dbReference type="EMBL" id="CAG6398897.1"/>
    </source>
</evidence>
<dbReference type="Gene3D" id="3.30.750.24">
    <property type="entry name" value="STAS domain"/>
    <property type="match status" value="1"/>
</dbReference>
<keyword evidence="3" id="KW-1185">Reference proteome</keyword>
<reference evidence="2" key="1">
    <citation type="submission" date="2021-05" db="EMBL/GenBank/DDBJ databases">
        <authorList>
            <person name="Arsene-Ploetze F."/>
        </authorList>
    </citation>
    <scope>NUCLEOTIDE SEQUENCE</scope>
    <source>
        <strain evidence="2">DSM 42138</strain>
    </source>
</reference>
<comment type="caution">
    <text evidence="2">The sequence shown here is derived from an EMBL/GenBank/DDBJ whole genome shotgun (WGS) entry which is preliminary data.</text>
</comment>
<dbReference type="Pfam" id="PF14417">
    <property type="entry name" value="MEDS"/>
    <property type="match status" value="1"/>
</dbReference>
<dbReference type="InterPro" id="IPR002645">
    <property type="entry name" value="STAS_dom"/>
</dbReference>
<dbReference type="RefSeq" id="WP_251500880.1">
    <property type="nucleotide sequence ID" value="NZ_CAJSLV010000114.1"/>
</dbReference>
<organism evidence="2 3">
    <name type="scientific">Actinacidiphila cocklensis</name>
    <dbReference type="NCBI Taxonomy" id="887465"/>
    <lineage>
        <taxon>Bacteria</taxon>
        <taxon>Bacillati</taxon>
        <taxon>Actinomycetota</taxon>
        <taxon>Actinomycetes</taxon>
        <taxon>Kitasatosporales</taxon>
        <taxon>Streptomycetaceae</taxon>
        <taxon>Actinacidiphila</taxon>
    </lineage>
</organism>
<evidence type="ECO:0000313" key="3">
    <source>
        <dbReference type="Proteomes" id="UP001152519"/>
    </source>
</evidence>
<proteinExistence type="predicted"/>